<dbReference type="OrthoDB" id="3795360at2759"/>
<sequence>PRSHEAPVYMISSVSGVRKGRLLNDLMYLGSNLGQEMCKAWTVSSLLTHLRGLMDGDCGSIVVDQETFAIYGHSIGSNPLEHAYTVPFKHIIEQFKTTSGTSDISL</sequence>
<feature type="non-terminal residue" evidence="1">
    <location>
        <position position="1"/>
    </location>
</feature>
<accession>A0A6A6EWX3</accession>
<dbReference type="EMBL" id="ML994610">
    <property type="protein sequence ID" value="KAF2195715.1"/>
    <property type="molecule type" value="Genomic_DNA"/>
</dbReference>
<dbReference type="Proteomes" id="UP000800200">
    <property type="component" value="Unassembled WGS sequence"/>
</dbReference>
<reference evidence="1" key="1">
    <citation type="journal article" date="2020" name="Stud. Mycol.">
        <title>101 Dothideomycetes genomes: a test case for predicting lifestyles and emergence of pathogens.</title>
        <authorList>
            <person name="Haridas S."/>
            <person name="Albert R."/>
            <person name="Binder M."/>
            <person name="Bloem J."/>
            <person name="Labutti K."/>
            <person name="Salamov A."/>
            <person name="Andreopoulos B."/>
            <person name="Baker S."/>
            <person name="Barry K."/>
            <person name="Bills G."/>
            <person name="Bluhm B."/>
            <person name="Cannon C."/>
            <person name="Castanera R."/>
            <person name="Culley D."/>
            <person name="Daum C."/>
            <person name="Ezra D."/>
            <person name="Gonzalez J."/>
            <person name="Henrissat B."/>
            <person name="Kuo A."/>
            <person name="Liang C."/>
            <person name="Lipzen A."/>
            <person name="Lutzoni F."/>
            <person name="Magnuson J."/>
            <person name="Mondo S."/>
            <person name="Nolan M."/>
            <person name="Ohm R."/>
            <person name="Pangilinan J."/>
            <person name="Park H.-J."/>
            <person name="Ramirez L."/>
            <person name="Alfaro M."/>
            <person name="Sun H."/>
            <person name="Tritt A."/>
            <person name="Yoshinaga Y."/>
            <person name="Zwiers L.-H."/>
            <person name="Turgeon B."/>
            <person name="Goodwin S."/>
            <person name="Spatafora J."/>
            <person name="Crous P."/>
            <person name="Grigoriev I."/>
        </authorList>
    </citation>
    <scope>NUCLEOTIDE SEQUENCE</scope>
    <source>
        <strain evidence="1">CBS 207.26</strain>
    </source>
</reference>
<organism evidence="1 2">
    <name type="scientific">Zopfia rhizophila CBS 207.26</name>
    <dbReference type="NCBI Taxonomy" id="1314779"/>
    <lineage>
        <taxon>Eukaryota</taxon>
        <taxon>Fungi</taxon>
        <taxon>Dikarya</taxon>
        <taxon>Ascomycota</taxon>
        <taxon>Pezizomycotina</taxon>
        <taxon>Dothideomycetes</taxon>
        <taxon>Dothideomycetes incertae sedis</taxon>
        <taxon>Zopfiaceae</taxon>
        <taxon>Zopfia</taxon>
    </lineage>
</organism>
<keyword evidence="2" id="KW-1185">Reference proteome</keyword>
<proteinExistence type="predicted"/>
<feature type="non-terminal residue" evidence="1">
    <location>
        <position position="106"/>
    </location>
</feature>
<gene>
    <name evidence="1" type="ORF">K469DRAFT_442436</name>
</gene>
<evidence type="ECO:0000313" key="1">
    <source>
        <dbReference type="EMBL" id="KAF2195715.1"/>
    </source>
</evidence>
<name>A0A6A6EWX3_9PEZI</name>
<dbReference type="AlphaFoldDB" id="A0A6A6EWX3"/>
<protein>
    <submittedName>
        <fullName evidence="1">Uncharacterized protein</fullName>
    </submittedName>
</protein>
<evidence type="ECO:0000313" key="2">
    <source>
        <dbReference type="Proteomes" id="UP000800200"/>
    </source>
</evidence>